<reference evidence="10" key="1">
    <citation type="submission" date="2022-08" db="EMBL/GenBank/DDBJ databases">
        <authorList>
            <person name="Vandamme P."/>
            <person name="Hettiarachchi A."/>
            <person name="Peeters C."/>
            <person name="Cnockaert M."/>
            <person name="Carlier A."/>
        </authorList>
    </citation>
    <scope>NUCLEOTIDE SEQUENCE</scope>
    <source>
        <strain evidence="10">LMG 31809</strain>
    </source>
</reference>
<dbReference type="CDD" id="cd00433">
    <property type="entry name" value="Peptidase_M17"/>
    <property type="match status" value="1"/>
</dbReference>
<dbReference type="InterPro" id="IPR023042">
    <property type="entry name" value="Peptidase_M17_leu_NH2_pept"/>
</dbReference>
<feature type="binding site" evidence="8">
    <location>
        <position position="285"/>
    </location>
    <ligand>
        <name>Mn(2+)</name>
        <dbReference type="ChEBI" id="CHEBI:29035"/>
        <label>2</label>
    </ligand>
</feature>
<comment type="cofactor">
    <cofactor evidence="8">
        <name>Mn(2+)</name>
        <dbReference type="ChEBI" id="CHEBI:29035"/>
    </cofactor>
    <text evidence="8">Binds 2 manganese ions per subunit.</text>
</comment>
<dbReference type="GO" id="GO:0070006">
    <property type="term" value="F:metalloaminopeptidase activity"/>
    <property type="evidence" value="ECO:0007669"/>
    <property type="project" value="InterPro"/>
</dbReference>
<evidence type="ECO:0000256" key="7">
    <source>
        <dbReference type="ARBA" id="ARBA00023211"/>
    </source>
</evidence>
<protein>
    <recommendedName>
        <fullName evidence="8">Probable cytosol aminopeptidase</fullName>
        <ecNumber evidence="8">3.4.11.1</ecNumber>
    </recommendedName>
    <alternativeName>
        <fullName evidence="8">Leucine aminopeptidase</fullName>
        <shortName evidence="8">LAP</shortName>
        <ecNumber evidence="8">3.4.11.10</ecNumber>
    </alternativeName>
    <alternativeName>
        <fullName evidence="8">Leucyl aminopeptidase</fullName>
    </alternativeName>
</protein>
<dbReference type="InterPro" id="IPR008283">
    <property type="entry name" value="Peptidase_M17_N"/>
</dbReference>
<feature type="domain" description="Cytosol aminopeptidase" evidence="9">
    <location>
        <begin position="342"/>
        <end position="349"/>
    </location>
</feature>
<keyword evidence="5 8" id="KW-0645">Protease</keyword>
<dbReference type="NCBIfam" id="NF002075">
    <property type="entry name" value="PRK00913.2-2"/>
    <property type="match status" value="1"/>
</dbReference>
<name>A0A9X3Z7T2_9PROT</name>
<dbReference type="PANTHER" id="PTHR11963:SF23">
    <property type="entry name" value="CYTOSOL AMINOPEPTIDASE"/>
    <property type="match status" value="1"/>
</dbReference>
<feature type="binding site" evidence="8">
    <location>
        <position position="346"/>
    </location>
    <ligand>
        <name>Mn(2+)</name>
        <dbReference type="ChEBI" id="CHEBI:29035"/>
        <label>1</label>
    </ligand>
</feature>
<feature type="active site" evidence="8">
    <location>
        <position position="348"/>
    </location>
</feature>
<evidence type="ECO:0000259" key="9">
    <source>
        <dbReference type="PROSITE" id="PS00631"/>
    </source>
</evidence>
<comment type="caution">
    <text evidence="10">The sequence shown here is derived from an EMBL/GenBank/DDBJ whole genome shotgun (WGS) entry which is preliminary data.</text>
</comment>
<proteinExistence type="inferred from homology"/>
<dbReference type="PANTHER" id="PTHR11963">
    <property type="entry name" value="LEUCINE AMINOPEPTIDASE-RELATED"/>
    <property type="match status" value="1"/>
</dbReference>
<dbReference type="EC" id="3.4.11.1" evidence="8"/>
<dbReference type="NCBIfam" id="NF002073">
    <property type="entry name" value="PRK00913.1-2"/>
    <property type="match status" value="1"/>
</dbReference>
<dbReference type="InterPro" id="IPR000819">
    <property type="entry name" value="Peptidase_M17_C"/>
</dbReference>
<dbReference type="Pfam" id="PF00883">
    <property type="entry name" value="Peptidase_M17"/>
    <property type="match status" value="1"/>
</dbReference>
<keyword evidence="8" id="KW-0479">Metal-binding</keyword>
<dbReference type="NCBIfam" id="NF002074">
    <property type="entry name" value="PRK00913.1-4"/>
    <property type="match status" value="1"/>
</dbReference>
<dbReference type="EC" id="3.4.11.10" evidence="8"/>
<dbReference type="GO" id="GO:0030145">
    <property type="term" value="F:manganese ion binding"/>
    <property type="evidence" value="ECO:0007669"/>
    <property type="project" value="UniProtKB-UniRule"/>
</dbReference>
<dbReference type="GO" id="GO:0005737">
    <property type="term" value="C:cytoplasm"/>
    <property type="evidence" value="ECO:0007669"/>
    <property type="project" value="UniProtKB-SubCell"/>
</dbReference>
<dbReference type="NCBIfam" id="NF002083">
    <property type="entry name" value="PRK00913.3-5"/>
    <property type="match status" value="1"/>
</dbReference>
<evidence type="ECO:0000256" key="6">
    <source>
        <dbReference type="ARBA" id="ARBA00022801"/>
    </source>
</evidence>
<dbReference type="SUPFAM" id="SSF53187">
    <property type="entry name" value="Zn-dependent exopeptidases"/>
    <property type="match status" value="1"/>
</dbReference>
<feature type="binding site" evidence="8">
    <location>
        <position position="344"/>
    </location>
    <ligand>
        <name>Mn(2+)</name>
        <dbReference type="ChEBI" id="CHEBI:29035"/>
        <label>1</label>
    </ligand>
</feature>
<feature type="binding site" evidence="8">
    <location>
        <position position="267"/>
    </location>
    <ligand>
        <name>Mn(2+)</name>
        <dbReference type="ChEBI" id="CHEBI:29035"/>
        <label>2</label>
    </ligand>
</feature>
<keyword evidence="8" id="KW-0963">Cytoplasm</keyword>
<keyword evidence="7 8" id="KW-0464">Manganese</keyword>
<reference evidence="10" key="2">
    <citation type="journal article" date="2023" name="Syst. Appl. Microbiol.">
        <title>Govania unica gen. nov., sp. nov., a rare biosphere bacterium that represents a novel family in the class Alphaproteobacteria.</title>
        <authorList>
            <person name="Vandamme P."/>
            <person name="Peeters C."/>
            <person name="Hettiarachchi A."/>
            <person name="Cnockaert M."/>
            <person name="Carlier A."/>
        </authorList>
    </citation>
    <scope>NUCLEOTIDE SEQUENCE</scope>
    <source>
        <strain evidence="10">LMG 31809</strain>
    </source>
</reference>
<dbReference type="Gene3D" id="3.40.220.10">
    <property type="entry name" value="Leucine Aminopeptidase, subunit E, domain 1"/>
    <property type="match status" value="1"/>
</dbReference>
<evidence type="ECO:0000256" key="3">
    <source>
        <dbReference type="ARBA" id="ARBA00009528"/>
    </source>
</evidence>
<feature type="binding site" evidence="8">
    <location>
        <position position="262"/>
    </location>
    <ligand>
        <name>Mn(2+)</name>
        <dbReference type="ChEBI" id="CHEBI:29035"/>
        <label>2</label>
    </ligand>
</feature>
<evidence type="ECO:0000256" key="1">
    <source>
        <dbReference type="ARBA" id="ARBA00000135"/>
    </source>
</evidence>
<comment type="catalytic activity">
    <reaction evidence="2 8">
        <text>Release of an N-terminal amino acid, preferentially leucine, but not glutamic or aspartic acids.</text>
        <dbReference type="EC" id="3.4.11.10"/>
    </reaction>
</comment>
<dbReference type="InterPro" id="IPR043472">
    <property type="entry name" value="Macro_dom-like"/>
</dbReference>
<dbReference type="Proteomes" id="UP001141619">
    <property type="component" value="Unassembled WGS sequence"/>
</dbReference>
<evidence type="ECO:0000256" key="8">
    <source>
        <dbReference type="HAMAP-Rule" id="MF_00181"/>
    </source>
</evidence>
<evidence type="ECO:0000256" key="5">
    <source>
        <dbReference type="ARBA" id="ARBA00022670"/>
    </source>
</evidence>
<dbReference type="Gene3D" id="3.40.630.10">
    <property type="entry name" value="Zn peptidases"/>
    <property type="match status" value="1"/>
</dbReference>
<feature type="binding site" evidence="8">
    <location>
        <position position="346"/>
    </location>
    <ligand>
        <name>Mn(2+)</name>
        <dbReference type="ChEBI" id="CHEBI:29035"/>
        <label>2</label>
    </ligand>
</feature>
<dbReference type="AlphaFoldDB" id="A0A9X3Z7T2"/>
<evidence type="ECO:0000256" key="4">
    <source>
        <dbReference type="ARBA" id="ARBA00022438"/>
    </source>
</evidence>
<evidence type="ECO:0000313" key="10">
    <source>
        <dbReference type="EMBL" id="MDA5194358.1"/>
    </source>
</evidence>
<comment type="catalytic activity">
    <reaction evidence="1 8">
        <text>Release of an N-terminal amino acid, Xaa-|-Yaa-, in which Xaa is preferably Leu, but may be other amino acids including Pro although not Arg or Lys, and Yaa may be Pro. Amino acid amides and methyl esters are also readily hydrolyzed, but rates on arylamides are exceedingly low.</text>
        <dbReference type="EC" id="3.4.11.1"/>
    </reaction>
</comment>
<accession>A0A9X3Z7T2</accession>
<keyword evidence="6 8" id="KW-0378">Hydrolase</keyword>
<sequence length="498" mass="53335">MKFVFGKPSVPASGALVLFVTTGNKLLATGEKIDATSGGAITRALKSSAFKAKRGQMLELFGLPKVVASRILLVGLGRTAELDALAAEAVGGGIVAKLLTSGEKSVHVAADEVPGLKLPTEDFAARLAYGIKLRSYRFDRYRTKEPVEKKPSVVKVSVGSPVATKAQKAFDRLDLVADAVFNVRDLVSEPGNVIYPESYAKEIKKLEKLGLKVEILGEREMAKLGMGALLGVGQGSAQESKLVVIHWNGLRAKTQPVAFVGKGVTFDTGGISIKPAQGMEDMKFDMGGSATVVGVMQVLAARKAKVNAVGVVGLVENMPSHNAQRPGDVVQSMSGQTIEVINTDAEGRLVLADAIWYTQNRFKPKFMIDLATLTGAIIIALGHEFAGIFSNNDELAKQIDAAGKVEGELVWRFPLSKAFDRQIDSKIADMKNMGNAREAGSITAAQFIQRFVNDVPWCHMDIAGMAWASKDRDICPAGATGYGVRLLDRLIADNYEEK</sequence>
<evidence type="ECO:0000256" key="2">
    <source>
        <dbReference type="ARBA" id="ARBA00000967"/>
    </source>
</evidence>
<feature type="binding site" evidence="8">
    <location>
        <position position="267"/>
    </location>
    <ligand>
        <name>Mn(2+)</name>
        <dbReference type="ChEBI" id="CHEBI:29035"/>
        <label>1</label>
    </ligand>
</feature>
<dbReference type="RefSeq" id="WP_274944061.1">
    <property type="nucleotide sequence ID" value="NZ_JANWOI010000003.1"/>
</dbReference>
<gene>
    <name evidence="8" type="primary">pepA</name>
    <name evidence="10" type="ORF">NYP16_10390</name>
</gene>
<organism evidence="10 11">
    <name type="scientific">Govanella unica</name>
    <dbReference type="NCBI Taxonomy" id="2975056"/>
    <lineage>
        <taxon>Bacteria</taxon>
        <taxon>Pseudomonadati</taxon>
        <taxon>Pseudomonadota</taxon>
        <taxon>Alphaproteobacteria</taxon>
        <taxon>Emcibacterales</taxon>
        <taxon>Govanellaceae</taxon>
        <taxon>Govanella</taxon>
    </lineage>
</organism>
<evidence type="ECO:0000313" key="11">
    <source>
        <dbReference type="Proteomes" id="UP001141619"/>
    </source>
</evidence>
<dbReference type="EMBL" id="JANWOI010000003">
    <property type="protein sequence ID" value="MDA5194358.1"/>
    <property type="molecule type" value="Genomic_DNA"/>
</dbReference>
<dbReference type="PRINTS" id="PR00481">
    <property type="entry name" value="LAMNOPPTDASE"/>
</dbReference>
<dbReference type="HAMAP" id="MF_00181">
    <property type="entry name" value="Cytosol_peptidase_M17"/>
    <property type="match status" value="1"/>
</dbReference>
<keyword evidence="11" id="KW-1185">Reference proteome</keyword>
<comment type="function">
    <text evidence="8">Presumably involved in the processing and regular turnover of intracellular proteins. Catalyzes the removal of unsubstituted N-terminal amino acids from various peptides.</text>
</comment>
<dbReference type="SUPFAM" id="SSF52949">
    <property type="entry name" value="Macro domain-like"/>
    <property type="match status" value="1"/>
</dbReference>
<dbReference type="Pfam" id="PF02789">
    <property type="entry name" value="Peptidase_M17_N"/>
    <property type="match status" value="1"/>
</dbReference>
<feature type="active site" evidence="8">
    <location>
        <position position="274"/>
    </location>
</feature>
<dbReference type="PROSITE" id="PS00631">
    <property type="entry name" value="CYTOSOL_AP"/>
    <property type="match status" value="1"/>
</dbReference>
<comment type="similarity">
    <text evidence="3 8">Belongs to the peptidase M17 family.</text>
</comment>
<comment type="subcellular location">
    <subcellularLocation>
        <location evidence="8">Cytoplasm</location>
    </subcellularLocation>
</comment>
<dbReference type="GO" id="GO:0006508">
    <property type="term" value="P:proteolysis"/>
    <property type="evidence" value="ECO:0007669"/>
    <property type="project" value="UniProtKB-KW"/>
</dbReference>
<dbReference type="InterPro" id="IPR011356">
    <property type="entry name" value="Leucine_aapep/pepB"/>
</dbReference>
<keyword evidence="4 8" id="KW-0031">Aminopeptidase</keyword>
<dbReference type="NCBIfam" id="NF002077">
    <property type="entry name" value="PRK00913.2-4"/>
    <property type="match status" value="1"/>
</dbReference>